<feature type="signal peptide" evidence="1">
    <location>
        <begin position="1"/>
        <end position="24"/>
    </location>
</feature>
<evidence type="ECO:0000313" key="3">
    <source>
        <dbReference type="EMBL" id="ETM56758.1"/>
    </source>
</evidence>
<dbReference type="Pfam" id="PF01419">
    <property type="entry name" value="Jacalin"/>
    <property type="match status" value="1"/>
</dbReference>
<name>W2P983_PHYNI</name>
<keyword evidence="1" id="KW-0732">Signal</keyword>
<feature type="chain" id="PRO_5004821875" description="Jacalin-type lectin domain-containing protein" evidence="1">
    <location>
        <begin position="25"/>
        <end position="177"/>
    </location>
</feature>
<dbReference type="InterPro" id="IPR036404">
    <property type="entry name" value="Jacalin-like_lectin_dom_sf"/>
</dbReference>
<evidence type="ECO:0000259" key="2">
    <source>
        <dbReference type="PROSITE" id="PS51752"/>
    </source>
</evidence>
<feature type="domain" description="Jacalin-type lectin" evidence="2">
    <location>
        <begin position="29"/>
        <end position="172"/>
    </location>
</feature>
<dbReference type="EMBL" id="KI690423">
    <property type="protein sequence ID" value="ETM56758.1"/>
    <property type="molecule type" value="Genomic_DNA"/>
</dbReference>
<dbReference type="SMART" id="SM00915">
    <property type="entry name" value="Jacalin"/>
    <property type="match status" value="1"/>
</dbReference>
<proteinExistence type="predicted"/>
<organism evidence="3">
    <name type="scientific">Phytophthora nicotianae</name>
    <name type="common">Potato buckeye rot agent</name>
    <name type="synonym">Phytophthora parasitica</name>
    <dbReference type="NCBI Taxonomy" id="4792"/>
    <lineage>
        <taxon>Eukaryota</taxon>
        <taxon>Sar</taxon>
        <taxon>Stramenopiles</taxon>
        <taxon>Oomycota</taxon>
        <taxon>Peronosporomycetes</taxon>
        <taxon>Peronosporales</taxon>
        <taxon>Peronosporaceae</taxon>
        <taxon>Phytophthora</taxon>
    </lineage>
</organism>
<dbReference type="Gene3D" id="2.100.10.30">
    <property type="entry name" value="Jacalin-like lectin domain"/>
    <property type="match status" value="1"/>
</dbReference>
<accession>W2P983</accession>
<dbReference type="Proteomes" id="UP000054532">
    <property type="component" value="Unassembled WGS sequence"/>
</dbReference>
<sequence length="177" mass="18699">KTTMPRFVLKLLASVALAIGSVAAVDNGVLMGEAFGGPHGVKYSDLDLVSPGQTVQVITIRSGERVNGVGLDITDPSGQKTTLYHGGRGGDESTLSLEAGEFITGIEYHWGEKGHRTRIKYIKFTTNKNHSISGGLPTENIGKDSAPKGYQLGGFFGYCAKELDSAGAIWTSNTPVV</sequence>
<dbReference type="AlphaFoldDB" id="W2P983"/>
<gene>
    <name evidence="3" type="ORF">L914_00319</name>
</gene>
<dbReference type="VEuPathDB" id="FungiDB:PPTG_00279"/>
<protein>
    <recommendedName>
        <fullName evidence="2">Jacalin-type lectin domain-containing protein</fullName>
    </recommendedName>
</protein>
<feature type="non-terminal residue" evidence="3">
    <location>
        <position position="1"/>
    </location>
</feature>
<evidence type="ECO:0000256" key="1">
    <source>
        <dbReference type="SAM" id="SignalP"/>
    </source>
</evidence>
<reference evidence="3" key="1">
    <citation type="submission" date="2013-11" db="EMBL/GenBank/DDBJ databases">
        <title>The Genome Sequence of Phytophthora parasitica IAC_01/95.</title>
        <authorList>
            <consortium name="The Broad Institute Genomics Platform"/>
            <person name="Russ C."/>
            <person name="Tyler B."/>
            <person name="Panabieres F."/>
            <person name="Shan W."/>
            <person name="Tripathy S."/>
            <person name="Grunwald N."/>
            <person name="Machado M."/>
            <person name="Johnson C.S."/>
            <person name="Arredondo F."/>
            <person name="Hong C."/>
            <person name="Coffey M."/>
            <person name="Young S.K."/>
            <person name="Zeng Q."/>
            <person name="Gargeya S."/>
            <person name="Fitzgerald M."/>
            <person name="Abouelleil A."/>
            <person name="Alvarado L."/>
            <person name="Chapman S.B."/>
            <person name="Gainer-Dewar J."/>
            <person name="Goldberg J."/>
            <person name="Griggs A."/>
            <person name="Gujja S."/>
            <person name="Hansen M."/>
            <person name="Howarth C."/>
            <person name="Imamovic A."/>
            <person name="Ireland A."/>
            <person name="Larimer J."/>
            <person name="McCowan C."/>
            <person name="Murphy C."/>
            <person name="Pearson M."/>
            <person name="Poon T.W."/>
            <person name="Priest M."/>
            <person name="Roberts A."/>
            <person name="Saif S."/>
            <person name="Shea T."/>
            <person name="Sykes S."/>
            <person name="Wortman J."/>
            <person name="Nusbaum C."/>
            <person name="Birren B."/>
        </authorList>
    </citation>
    <scope>NUCLEOTIDE SEQUENCE [LARGE SCALE GENOMIC DNA]</scope>
    <source>
        <strain evidence="3">IAC_01/95</strain>
    </source>
</reference>
<dbReference type="InterPro" id="IPR001229">
    <property type="entry name" value="Jacalin-like_lectin_dom"/>
</dbReference>
<dbReference type="PANTHER" id="PTHR46506">
    <property type="entry name" value="OS05G0143600 PROTEIN"/>
    <property type="match status" value="1"/>
</dbReference>
<dbReference type="PROSITE" id="PS51752">
    <property type="entry name" value="JACALIN_LECTIN"/>
    <property type="match status" value="1"/>
</dbReference>
<dbReference type="SUPFAM" id="SSF51101">
    <property type="entry name" value="Mannose-binding lectins"/>
    <property type="match status" value="1"/>
</dbReference>